<dbReference type="AlphaFoldDB" id="A0A518I4Q7"/>
<dbReference type="KEGG" id="gfm:Enr17x_01100"/>
<dbReference type="EMBL" id="CP037452">
    <property type="protein sequence ID" value="QDV48101.1"/>
    <property type="molecule type" value="Genomic_DNA"/>
</dbReference>
<name>A0A518I4Q7_9PLAN</name>
<organism evidence="1 2">
    <name type="scientific">Gimesia fumaroli</name>
    <dbReference type="NCBI Taxonomy" id="2527976"/>
    <lineage>
        <taxon>Bacteria</taxon>
        <taxon>Pseudomonadati</taxon>
        <taxon>Planctomycetota</taxon>
        <taxon>Planctomycetia</taxon>
        <taxon>Planctomycetales</taxon>
        <taxon>Planctomycetaceae</taxon>
        <taxon>Gimesia</taxon>
    </lineage>
</organism>
<proteinExistence type="predicted"/>
<dbReference type="Proteomes" id="UP000318313">
    <property type="component" value="Chromosome"/>
</dbReference>
<evidence type="ECO:0000313" key="2">
    <source>
        <dbReference type="Proteomes" id="UP000318313"/>
    </source>
</evidence>
<accession>A0A518I4Q7</accession>
<sequence length="176" mass="20641">MSDFRFGFDARLFFQLISSSRAAWERQDLKCVARWSALDKTWHKVVGVVSKVGRICRTLSHNLRHPDALISLNLPQTSGFYGEQNHRERGIQYEIGAHSRATHATHHRAMRVAVKADFFITSQREWSLFKQVKRVFVLCAFNKKTEPLPANQGWLCFIQYRLSRNEVRYESPFYFS</sequence>
<reference evidence="1 2" key="1">
    <citation type="submission" date="2019-03" db="EMBL/GenBank/DDBJ databases">
        <title>Deep-cultivation of Planctomycetes and their phenomic and genomic characterization uncovers novel biology.</title>
        <authorList>
            <person name="Wiegand S."/>
            <person name="Jogler M."/>
            <person name="Boedeker C."/>
            <person name="Pinto D."/>
            <person name="Vollmers J."/>
            <person name="Rivas-Marin E."/>
            <person name="Kohn T."/>
            <person name="Peeters S.H."/>
            <person name="Heuer A."/>
            <person name="Rast P."/>
            <person name="Oberbeckmann S."/>
            <person name="Bunk B."/>
            <person name="Jeske O."/>
            <person name="Meyerdierks A."/>
            <person name="Storesund J.E."/>
            <person name="Kallscheuer N."/>
            <person name="Luecker S."/>
            <person name="Lage O.M."/>
            <person name="Pohl T."/>
            <person name="Merkel B.J."/>
            <person name="Hornburger P."/>
            <person name="Mueller R.-W."/>
            <person name="Bruemmer F."/>
            <person name="Labrenz M."/>
            <person name="Spormann A.M."/>
            <person name="Op den Camp H."/>
            <person name="Overmann J."/>
            <person name="Amann R."/>
            <person name="Jetten M.S.M."/>
            <person name="Mascher T."/>
            <person name="Medema M.H."/>
            <person name="Devos D.P."/>
            <person name="Kaster A.-K."/>
            <person name="Ovreas L."/>
            <person name="Rohde M."/>
            <person name="Galperin M.Y."/>
            <person name="Jogler C."/>
        </authorList>
    </citation>
    <scope>NUCLEOTIDE SEQUENCE [LARGE SCALE GENOMIC DNA]</scope>
    <source>
        <strain evidence="1 2">Enr17</strain>
    </source>
</reference>
<keyword evidence="2" id="KW-1185">Reference proteome</keyword>
<evidence type="ECO:0000313" key="1">
    <source>
        <dbReference type="EMBL" id="QDV48101.1"/>
    </source>
</evidence>
<dbReference type="RefSeq" id="WP_145305306.1">
    <property type="nucleotide sequence ID" value="NZ_CP037452.1"/>
</dbReference>
<protein>
    <submittedName>
        <fullName evidence="1">Uncharacterized protein</fullName>
    </submittedName>
</protein>
<gene>
    <name evidence="1" type="ORF">Enr17x_01100</name>
</gene>